<keyword evidence="8 16" id="KW-0812">Transmembrane</keyword>
<keyword evidence="18" id="KW-1185">Reference proteome</keyword>
<dbReference type="InterPro" id="IPR004533">
    <property type="entry name" value="CDP-diaglyc--ser_O-PTrfase"/>
</dbReference>
<feature type="transmembrane region" description="Helical" evidence="16">
    <location>
        <begin position="9"/>
        <end position="27"/>
    </location>
</feature>
<keyword evidence="13" id="KW-1208">Phospholipid metabolism</keyword>
<dbReference type="GO" id="GO:0016020">
    <property type="term" value="C:membrane"/>
    <property type="evidence" value="ECO:0007669"/>
    <property type="project" value="InterPro"/>
</dbReference>
<evidence type="ECO:0000256" key="9">
    <source>
        <dbReference type="ARBA" id="ARBA00022989"/>
    </source>
</evidence>
<comment type="caution">
    <text evidence="17">The sequence shown here is derived from an EMBL/GenBank/DDBJ whole genome shotgun (WGS) entry which is preliminary data.</text>
</comment>
<comment type="catalytic activity">
    <reaction evidence="1">
        <text>a CDP-1,2-diacyl-sn-glycerol + L-serine = a 1,2-diacyl-sn-glycero-3-phospho-L-serine + CMP + H(+)</text>
        <dbReference type="Rhea" id="RHEA:16913"/>
        <dbReference type="ChEBI" id="CHEBI:15378"/>
        <dbReference type="ChEBI" id="CHEBI:33384"/>
        <dbReference type="ChEBI" id="CHEBI:57262"/>
        <dbReference type="ChEBI" id="CHEBI:58332"/>
        <dbReference type="ChEBI" id="CHEBI:60377"/>
        <dbReference type="EC" id="2.7.8.8"/>
    </reaction>
</comment>
<accession>A0A2S5G828</accession>
<dbReference type="PANTHER" id="PTHR14269:SF61">
    <property type="entry name" value="CDP-DIACYLGLYCEROL--SERINE O-PHOSPHATIDYLTRANSFERASE"/>
    <property type="match status" value="1"/>
</dbReference>
<proteinExistence type="inferred from homology"/>
<evidence type="ECO:0000313" key="18">
    <source>
        <dbReference type="Proteomes" id="UP000239047"/>
    </source>
</evidence>
<keyword evidence="10" id="KW-0443">Lipid metabolism</keyword>
<dbReference type="Pfam" id="PF01066">
    <property type="entry name" value="CDP-OH_P_transf"/>
    <property type="match status" value="1"/>
</dbReference>
<dbReference type="PROSITE" id="PS00379">
    <property type="entry name" value="CDP_ALCOHOL_P_TRANSF"/>
    <property type="match status" value="1"/>
</dbReference>
<dbReference type="Proteomes" id="UP000239047">
    <property type="component" value="Unassembled WGS sequence"/>
</dbReference>
<keyword evidence="9 16" id="KW-1133">Transmembrane helix</keyword>
<organism evidence="17 18">
    <name type="scientific">Jeotgalibacillus proteolyticus</name>
    <dbReference type="NCBI Taxonomy" id="2082395"/>
    <lineage>
        <taxon>Bacteria</taxon>
        <taxon>Bacillati</taxon>
        <taxon>Bacillota</taxon>
        <taxon>Bacilli</taxon>
        <taxon>Bacillales</taxon>
        <taxon>Caryophanaceae</taxon>
        <taxon>Jeotgalibacillus</taxon>
    </lineage>
</organism>
<evidence type="ECO:0000256" key="12">
    <source>
        <dbReference type="ARBA" id="ARBA00023209"/>
    </source>
</evidence>
<sequence>MIKRNIPNLFTLSNLLFGFLSIGLVLQKDYQNASIMILAGMMLDSLDGRLARKLGVESTFGKELDSLADIVTFGVAPAVLIYSTAFSEFGILGMLISGLFPVFGAIRLARFNVDKTPDNKYFTGVPITAAGGLIALLTIFQNFLPDVAIAVAHTFLCVLMVSSVKIPSLKSVPIPKYGTIVTLFLISLLAVAFYTGRFGISLAFAIPLYVLYMSVNLFLKNKRKNERE</sequence>
<evidence type="ECO:0000256" key="2">
    <source>
        <dbReference type="ARBA" id="ARBA00004127"/>
    </source>
</evidence>
<dbReference type="InterPro" id="IPR048254">
    <property type="entry name" value="CDP_ALCOHOL_P_TRANSF_CS"/>
</dbReference>
<evidence type="ECO:0000313" key="17">
    <source>
        <dbReference type="EMBL" id="PPA69139.1"/>
    </source>
</evidence>
<keyword evidence="12" id="KW-0594">Phospholipid biosynthesis</keyword>
<evidence type="ECO:0000256" key="1">
    <source>
        <dbReference type="ARBA" id="ARBA00000287"/>
    </source>
</evidence>
<feature type="transmembrane region" description="Helical" evidence="16">
    <location>
        <begin position="89"/>
        <end position="109"/>
    </location>
</feature>
<evidence type="ECO:0000256" key="6">
    <source>
        <dbReference type="ARBA" id="ARBA00022516"/>
    </source>
</evidence>
<evidence type="ECO:0000256" key="10">
    <source>
        <dbReference type="ARBA" id="ARBA00023098"/>
    </source>
</evidence>
<evidence type="ECO:0000256" key="15">
    <source>
        <dbReference type="RuleBase" id="RU003750"/>
    </source>
</evidence>
<evidence type="ECO:0000256" key="11">
    <source>
        <dbReference type="ARBA" id="ARBA00023136"/>
    </source>
</evidence>
<dbReference type="PANTHER" id="PTHR14269">
    <property type="entry name" value="CDP-DIACYLGLYCEROL--GLYCEROL-3-PHOSPHATE 3-PHOSPHATIDYLTRANSFERASE-RELATED"/>
    <property type="match status" value="1"/>
</dbReference>
<dbReference type="GO" id="GO:0012505">
    <property type="term" value="C:endomembrane system"/>
    <property type="evidence" value="ECO:0007669"/>
    <property type="project" value="UniProtKB-SubCell"/>
</dbReference>
<dbReference type="InterPro" id="IPR043130">
    <property type="entry name" value="CDP-OH_PTrfase_TM_dom"/>
</dbReference>
<comment type="similarity">
    <text evidence="3 15">Belongs to the CDP-alcohol phosphatidyltransferase class-I family.</text>
</comment>
<dbReference type="Gene3D" id="1.20.120.1760">
    <property type="match status" value="1"/>
</dbReference>
<comment type="subcellular location">
    <subcellularLocation>
        <location evidence="2">Endomembrane system</location>
        <topology evidence="2">Multi-pass membrane protein</topology>
    </subcellularLocation>
</comment>
<protein>
    <recommendedName>
        <fullName evidence="5">CDP-diacylglycerol--serine O-phosphatidyltransferase</fullName>
        <ecNumber evidence="4">2.7.8.8</ecNumber>
    </recommendedName>
    <alternativeName>
        <fullName evidence="14">Phosphatidylserine synthase</fullName>
    </alternativeName>
</protein>
<dbReference type="InterPro" id="IPR050324">
    <property type="entry name" value="CDP-alcohol_PTase-I"/>
</dbReference>
<reference evidence="17 18" key="1">
    <citation type="submission" date="2018-02" db="EMBL/GenBank/DDBJ databases">
        <title>Jeotgalibacillus proteolyticum sp. nov. a protease producing bacterium isolated from ocean sediments of Laizhou Bay.</title>
        <authorList>
            <person name="Li Y."/>
        </authorList>
    </citation>
    <scope>NUCLEOTIDE SEQUENCE [LARGE SCALE GENOMIC DNA]</scope>
    <source>
        <strain evidence="17 18">22-7</strain>
    </source>
</reference>
<dbReference type="NCBIfam" id="TIGR00473">
    <property type="entry name" value="pssA"/>
    <property type="match status" value="1"/>
</dbReference>
<evidence type="ECO:0000256" key="14">
    <source>
        <dbReference type="ARBA" id="ARBA00032361"/>
    </source>
</evidence>
<keyword evidence="6" id="KW-0444">Lipid biosynthesis</keyword>
<dbReference type="OrthoDB" id="9777147at2"/>
<keyword evidence="7 15" id="KW-0808">Transferase</keyword>
<dbReference type="GO" id="GO:0003882">
    <property type="term" value="F:CDP-diacylglycerol-serine O-phosphatidyltransferase activity"/>
    <property type="evidence" value="ECO:0007669"/>
    <property type="project" value="UniProtKB-EC"/>
</dbReference>
<gene>
    <name evidence="17" type="primary">pssA</name>
    <name evidence="17" type="ORF">C4B60_17685</name>
</gene>
<dbReference type="AlphaFoldDB" id="A0A2S5G828"/>
<dbReference type="EMBL" id="PREZ01000007">
    <property type="protein sequence ID" value="PPA69139.1"/>
    <property type="molecule type" value="Genomic_DNA"/>
</dbReference>
<feature type="transmembrane region" description="Helical" evidence="16">
    <location>
        <begin position="200"/>
        <end position="219"/>
    </location>
</feature>
<evidence type="ECO:0000256" key="16">
    <source>
        <dbReference type="SAM" id="Phobius"/>
    </source>
</evidence>
<name>A0A2S5G828_9BACL</name>
<feature type="transmembrane region" description="Helical" evidence="16">
    <location>
        <begin position="177"/>
        <end position="194"/>
    </location>
</feature>
<keyword evidence="11 16" id="KW-0472">Membrane</keyword>
<evidence type="ECO:0000256" key="3">
    <source>
        <dbReference type="ARBA" id="ARBA00010441"/>
    </source>
</evidence>
<evidence type="ECO:0000256" key="7">
    <source>
        <dbReference type="ARBA" id="ARBA00022679"/>
    </source>
</evidence>
<dbReference type="GO" id="GO:0008654">
    <property type="term" value="P:phospholipid biosynthetic process"/>
    <property type="evidence" value="ECO:0007669"/>
    <property type="project" value="UniProtKB-KW"/>
</dbReference>
<dbReference type="RefSeq" id="WP_104059358.1">
    <property type="nucleotide sequence ID" value="NZ_PREZ01000007.1"/>
</dbReference>
<dbReference type="EC" id="2.7.8.8" evidence="4"/>
<feature type="transmembrane region" description="Helical" evidence="16">
    <location>
        <begin position="147"/>
        <end position="165"/>
    </location>
</feature>
<evidence type="ECO:0000256" key="5">
    <source>
        <dbReference type="ARBA" id="ARBA00017171"/>
    </source>
</evidence>
<evidence type="ECO:0000256" key="4">
    <source>
        <dbReference type="ARBA" id="ARBA00013174"/>
    </source>
</evidence>
<feature type="transmembrane region" description="Helical" evidence="16">
    <location>
        <begin position="121"/>
        <end position="141"/>
    </location>
</feature>
<evidence type="ECO:0000256" key="13">
    <source>
        <dbReference type="ARBA" id="ARBA00023264"/>
    </source>
</evidence>
<dbReference type="InterPro" id="IPR000462">
    <property type="entry name" value="CDP-OH_P_trans"/>
</dbReference>
<evidence type="ECO:0000256" key="8">
    <source>
        <dbReference type="ARBA" id="ARBA00022692"/>
    </source>
</evidence>